<comment type="caution">
    <text evidence="1">The sequence shown here is derived from an EMBL/GenBank/DDBJ whole genome shotgun (WGS) entry which is preliminary data.</text>
</comment>
<keyword evidence="2" id="KW-1185">Reference proteome</keyword>
<sequence length="281" mass="29491">MQKSLKPRCFLYQNNHVLLYKTRFQASASANALCNPRTSVLTAPSTRSEEPYATPHPTSKTPVTYTYCTAGSSVIARPAAAALSRTVSPSRATLPKRSRAAAEVPRVTAEAAQQESAVDRGVEHAQQNSAGLSTAACLLNDAVQHAPVAGTSDAGDSSRSESSDEALRCPFPACLFRAAREASMVRHAMKCHPRSAHHAVSTDALAEAGLAADPCGAWHALSGSAHSRDQHRARCMQCKTAHAHRSAVGRASGQEFAAPALPEVHAVTPAPSAASPFGAHE</sequence>
<organism evidence="1 2">
    <name type="scientific">Porphyridium purpureum</name>
    <name type="common">Red alga</name>
    <name type="synonym">Porphyridium cruentum</name>
    <dbReference type="NCBI Taxonomy" id="35688"/>
    <lineage>
        <taxon>Eukaryota</taxon>
        <taxon>Rhodophyta</taxon>
        <taxon>Bangiophyceae</taxon>
        <taxon>Porphyridiales</taxon>
        <taxon>Porphyridiaceae</taxon>
        <taxon>Porphyridium</taxon>
    </lineage>
</organism>
<protein>
    <submittedName>
        <fullName evidence="1">Uncharacterized protein</fullName>
    </submittedName>
</protein>
<accession>A0A5J4YHM4</accession>
<reference evidence="2" key="1">
    <citation type="journal article" date="2019" name="Nat. Commun.">
        <title>Expansion of phycobilisome linker gene families in mesophilic red algae.</title>
        <authorList>
            <person name="Lee J."/>
            <person name="Kim D."/>
            <person name="Bhattacharya D."/>
            <person name="Yoon H.S."/>
        </authorList>
    </citation>
    <scope>NUCLEOTIDE SEQUENCE [LARGE SCALE GENOMIC DNA]</scope>
    <source>
        <strain evidence="2">CCMP 1328</strain>
    </source>
</reference>
<evidence type="ECO:0000313" key="2">
    <source>
        <dbReference type="Proteomes" id="UP000324585"/>
    </source>
</evidence>
<evidence type="ECO:0000313" key="1">
    <source>
        <dbReference type="EMBL" id="KAA8490224.1"/>
    </source>
</evidence>
<dbReference type="Proteomes" id="UP000324585">
    <property type="component" value="Unassembled WGS sequence"/>
</dbReference>
<proteinExistence type="predicted"/>
<dbReference type="AlphaFoldDB" id="A0A5J4YHM4"/>
<gene>
    <name evidence="1" type="ORF">FVE85_9791</name>
</gene>
<dbReference type="EMBL" id="VRMN01000044">
    <property type="protein sequence ID" value="KAA8490224.1"/>
    <property type="molecule type" value="Genomic_DNA"/>
</dbReference>
<name>A0A5J4YHM4_PORPP</name>